<keyword evidence="2" id="KW-1185">Reference proteome</keyword>
<accession>A0ABN7URU0</accession>
<dbReference type="EMBL" id="CAJVQB010004795">
    <property type="protein sequence ID" value="CAG8645843.1"/>
    <property type="molecule type" value="Genomic_DNA"/>
</dbReference>
<reference evidence="1 2" key="1">
    <citation type="submission" date="2021-06" db="EMBL/GenBank/DDBJ databases">
        <authorList>
            <person name="Kallberg Y."/>
            <person name="Tangrot J."/>
            <person name="Rosling A."/>
        </authorList>
    </citation>
    <scope>NUCLEOTIDE SEQUENCE [LARGE SCALE GENOMIC DNA]</scope>
    <source>
        <strain evidence="1 2">120-4 pot B 10/14</strain>
    </source>
</reference>
<protein>
    <submittedName>
        <fullName evidence="1">3253_t:CDS:1</fullName>
    </submittedName>
</protein>
<proteinExistence type="predicted"/>
<dbReference type="Proteomes" id="UP000789901">
    <property type="component" value="Unassembled WGS sequence"/>
</dbReference>
<name>A0ABN7URU0_GIGMA</name>
<organism evidence="1 2">
    <name type="scientific">Gigaspora margarita</name>
    <dbReference type="NCBI Taxonomy" id="4874"/>
    <lineage>
        <taxon>Eukaryota</taxon>
        <taxon>Fungi</taxon>
        <taxon>Fungi incertae sedis</taxon>
        <taxon>Mucoromycota</taxon>
        <taxon>Glomeromycotina</taxon>
        <taxon>Glomeromycetes</taxon>
        <taxon>Diversisporales</taxon>
        <taxon>Gigasporaceae</taxon>
        <taxon>Gigaspora</taxon>
    </lineage>
</organism>
<sequence length="112" mass="12569">MKEKTKIKDIPEGPGKGNIRKSNYEVDFEDKFRMMCVERINKGVESIKRNGTVMTCKPNVDIEKFDKSKKKKCNEVGDVSEDNANVAKTADEAGENGTISELLCSYWLFAGV</sequence>
<gene>
    <name evidence="1" type="ORF">GMARGA_LOCUS9092</name>
</gene>
<evidence type="ECO:0000313" key="1">
    <source>
        <dbReference type="EMBL" id="CAG8645843.1"/>
    </source>
</evidence>
<comment type="caution">
    <text evidence="1">The sequence shown here is derived from an EMBL/GenBank/DDBJ whole genome shotgun (WGS) entry which is preliminary data.</text>
</comment>
<evidence type="ECO:0000313" key="2">
    <source>
        <dbReference type="Proteomes" id="UP000789901"/>
    </source>
</evidence>